<feature type="chain" id="PRO_5045868094" evidence="1">
    <location>
        <begin position="44"/>
        <end position="97"/>
    </location>
</feature>
<evidence type="ECO:0000313" key="3">
    <source>
        <dbReference type="Proteomes" id="UP000824890"/>
    </source>
</evidence>
<comment type="caution">
    <text evidence="2">The sequence shown here is derived from an EMBL/GenBank/DDBJ whole genome shotgun (WGS) entry which is preliminary data.</text>
</comment>
<evidence type="ECO:0000256" key="1">
    <source>
        <dbReference type="SAM" id="SignalP"/>
    </source>
</evidence>
<keyword evidence="1" id="KW-0732">Signal</keyword>
<accession>A0ABQ8D9N8</accession>
<gene>
    <name evidence="2" type="ORF">HID58_018179</name>
</gene>
<dbReference type="PANTHER" id="PTHR36328:SF7">
    <property type="entry name" value="TRANSMEMBRANE PROTEIN"/>
    <property type="match status" value="1"/>
</dbReference>
<reference evidence="2 3" key="1">
    <citation type="submission" date="2021-05" db="EMBL/GenBank/DDBJ databases">
        <title>Genome Assembly of Synthetic Allotetraploid Brassica napus Reveals Homoeologous Exchanges between Subgenomes.</title>
        <authorList>
            <person name="Davis J.T."/>
        </authorList>
    </citation>
    <scope>NUCLEOTIDE SEQUENCE [LARGE SCALE GENOMIC DNA]</scope>
    <source>
        <strain evidence="3">cv. Da-Ae</strain>
        <tissue evidence="2">Seedling</tissue>
    </source>
</reference>
<organism evidence="2 3">
    <name type="scientific">Brassica napus</name>
    <name type="common">Rape</name>
    <dbReference type="NCBI Taxonomy" id="3708"/>
    <lineage>
        <taxon>Eukaryota</taxon>
        <taxon>Viridiplantae</taxon>
        <taxon>Streptophyta</taxon>
        <taxon>Embryophyta</taxon>
        <taxon>Tracheophyta</taxon>
        <taxon>Spermatophyta</taxon>
        <taxon>Magnoliopsida</taxon>
        <taxon>eudicotyledons</taxon>
        <taxon>Gunneridae</taxon>
        <taxon>Pentapetalae</taxon>
        <taxon>rosids</taxon>
        <taxon>malvids</taxon>
        <taxon>Brassicales</taxon>
        <taxon>Brassicaceae</taxon>
        <taxon>Brassiceae</taxon>
        <taxon>Brassica</taxon>
    </lineage>
</organism>
<feature type="signal peptide" evidence="1">
    <location>
        <begin position="1"/>
        <end position="43"/>
    </location>
</feature>
<dbReference type="EMBL" id="JAGKQM010000005">
    <property type="protein sequence ID" value="KAH0925923.1"/>
    <property type="molecule type" value="Genomic_DNA"/>
</dbReference>
<dbReference type="Proteomes" id="UP000824890">
    <property type="component" value="Unassembled WGS sequence"/>
</dbReference>
<protein>
    <submittedName>
        <fullName evidence="2">Uncharacterized protein</fullName>
    </submittedName>
</protein>
<dbReference type="PANTHER" id="PTHR36328">
    <property type="entry name" value="TRANSMEMBRANE PROTEIN"/>
    <property type="match status" value="1"/>
</dbReference>
<proteinExistence type="predicted"/>
<name>A0ABQ8D9N8_BRANA</name>
<keyword evidence="3" id="KW-1185">Reference proteome</keyword>
<evidence type="ECO:0000313" key="2">
    <source>
        <dbReference type="EMBL" id="KAH0925923.1"/>
    </source>
</evidence>
<sequence>MCSHIIIHNNSRASMAFHSEKSILVKIIVFSLLLLLPLSQSNAARVPSTPRGTELFPSPQATDLPGLCVLRASANRKCCRCCASPIVTQTHHHSQSP</sequence>